<evidence type="ECO:0000313" key="2">
    <source>
        <dbReference type="EMBL" id="KAH3882398.1"/>
    </source>
</evidence>
<proteinExistence type="predicted"/>
<dbReference type="EMBL" id="JAIWYP010000001">
    <property type="protein sequence ID" value="KAH3882398.1"/>
    <property type="molecule type" value="Genomic_DNA"/>
</dbReference>
<organism evidence="2 3">
    <name type="scientific">Dreissena polymorpha</name>
    <name type="common">Zebra mussel</name>
    <name type="synonym">Mytilus polymorpha</name>
    <dbReference type="NCBI Taxonomy" id="45954"/>
    <lineage>
        <taxon>Eukaryota</taxon>
        <taxon>Metazoa</taxon>
        <taxon>Spiralia</taxon>
        <taxon>Lophotrochozoa</taxon>
        <taxon>Mollusca</taxon>
        <taxon>Bivalvia</taxon>
        <taxon>Autobranchia</taxon>
        <taxon>Heteroconchia</taxon>
        <taxon>Euheterodonta</taxon>
        <taxon>Imparidentia</taxon>
        <taxon>Neoheterodontei</taxon>
        <taxon>Myida</taxon>
        <taxon>Dreissenoidea</taxon>
        <taxon>Dreissenidae</taxon>
        <taxon>Dreissena</taxon>
    </lineage>
</organism>
<comment type="caution">
    <text evidence="2">The sequence shown here is derived from an EMBL/GenBank/DDBJ whole genome shotgun (WGS) entry which is preliminary data.</text>
</comment>
<dbReference type="Proteomes" id="UP000828390">
    <property type="component" value="Unassembled WGS sequence"/>
</dbReference>
<protein>
    <submittedName>
        <fullName evidence="2">Uncharacterized protein</fullName>
    </submittedName>
</protein>
<accession>A0A9D4MTX6</accession>
<name>A0A9D4MTX6_DREPO</name>
<keyword evidence="3" id="KW-1185">Reference proteome</keyword>
<feature type="region of interest" description="Disordered" evidence="1">
    <location>
        <begin position="25"/>
        <end position="51"/>
    </location>
</feature>
<dbReference type="AlphaFoldDB" id="A0A9D4MTX6"/>
<evidence type="ECO:0000313" key="3">
    <source>
        <dbReference type="Proteomes" id="UP000828390"/>
    </source>
</evidence>
<sequence length="123" mass="14048">MKTAAPTSGHFYEDWTINCDRLTDRWSDGQTDTQSENHKSPPVNPVGDNKTNAPYLGSHIYKQTGTIFKLCHHIIRKNVLTKFDDDLTKSVTSRGYNFNLRKLNINLRKTAPPPCKQLKQGIF</sequence>
<reference evidence="2" key="2">
    <citation type="submission" date="2020-11" db="EMBL/GenBank/DDBJ databases">
        <authorList>
            <person name="McCartney M.A."/>
            <person name="Auch B."/>
            <person name="Kono T."/>
            <person name="Mallez S."/>
            <person name="Becker A."/>
            <person name="Gohl D.M."/>
            <person name="Silverstein K.A.T."/>
            <person name="Koren S."/>
            <person name="Bechman K.B."/>
            <person name="Herman A."/>
            <person name="Abrahante J.E."/>
            <person name="Garbe J."/>
        </authorList>
    </citation>
    <scope>NUCLEOTIDE SEQUENCE</scope>
    <source>
        <strain evidence="2">Duluth1</strain>
        <tissue evidence="2">Whole animal</tissue>
    </source>
</reference>
<gene>
    <name evidence="2" type="ORF">DPMN_006336</name>
</gene>
<reference evidence="2" key="1">
    <citation type="journal article" date="2019" name="bioRxiv">
        <title>The Genome of the Zebra Mussel, Dreissena polymorpha: A Resource for Invasive Species Research.</title>
        <authorList>
            <person name="McCartney M.A."/>
            <person name="Auch B."/>
            <person name="Kono T."/>
            <person name="Mallez S."/>
            <person name="Zhang Y."/>
            <person name="Obille A."/>
            <person name="Becker A."/>
            <person name="Abrahante J.E."/>
            <person name="Garbe J."/>
            <person name="Badalamenti J.P."/>
            <person name="Herman A."/>
            <person name="Mangelson H."/>
            <person name="Liachko I."/>
            <person name="Sullivan S."/>
            <person name="Sone E.D."/>
            <person name="Koren S."/>
            <person name="Silverstein K.A.T."/>
            <person name="Beckman K.B."/>
            <person name="Gohl D.M."/>
        </authorList>
    </citation>
    <scope>NUCLEOTIDE SEQUENCE</scope>
    <source>
        <strain evidence="2">Duluth1</strain>
        <tissue evidence="2">Whole animal</tissue>
    </source>
</reference>
<evidence type="ECO:0000256" key="1">
    <source>
        <dbReference type="SAM" id="MobiDB-lite"/>
    </source>
</evidence>